<dbReference type="PROSITE" id="PS51841">
    <property type="entry name" value="LTD"/>
    <property type="match status" value="2"/>
</dbReference>
<accession>M7Y2F2</accession>
<evidence type="ECO:0000259" key="2">
    <source>
        <dbReference type="PROSITE" id="PS51841"/>
    </source>
</evidence>
<protein>
    <recommendedName>
        <fullName evidence="2">LTD domain-containing protein</fullName>
    </recommendedName>
</protein>
<keyword evidence="4" id="KW-1185">Reference proteome</keyword>
<dbReference type="InParanoid" id="M7Y2F2"/>
<dbReference type="EMBL" id="AMZY02000004">
    <property type="protein sequence ID" value="EMS34927.1"/>
    <property type="molecule type" value="Genomic_DNA"/>
</dbReference>
<evidence type="ECO:0000313" key="4">
    <source>
        <dbReference type="Proteomes" id="UP000010953"/>
    </source>
</evidence>
<dbReference type="InterPro" id="IPR014755">
    <property type="entry name" value="Cu-Rt/internalin_Ig-like"/>
</dbReference>
<dbReference type="OrthoDB" id="9758406at2"/>
<evidence type="ECO:0000256" key="1">
    <source>
        <dbReference type="ARBA" id="ARBA00022729"/>
    </source>
</evidence>
<dbReference type="InterPro" id="IPR001322">
    <property type="entry name" value="Lamin_tail_dom"/>
</dbReference>
<feature type="domain" description="LTD" evidence="2">
    <location>
        <begin position="837"/>
        <end position="944"/>
    </location>
</feature>
<dbReference type="Gene3D" id="2.60.40.4070">
    <property type="match status" value="1"/>
</dbReference>
<dbReference type="Pfam" id="PF00932">
    <property type="entry name" value="LTD"/>
    <property type="match status" value="2"/>
</dbReference>
<dbReference type="Gene3D" id="2.60.40.1220">
    <property type="match status" value="1"/>
</dbReference>
<gene>
    <name evidence="3" type="ORF">C943_03249</name>
</gene>
<dbReference type="Proteomes" id="UP000010953">
    <property type="component" value="Unassembled WGS sequence"/>
</dbReference>
<dbReference type="InterPro" id="IPR036415">
    <property type="entry name" value="Lamin_tail_dom_sf"/>
</dbReference>
<dbReference type="RefSeq" id="WP_008624039.1">
    <property type="nucleotide sequence ID" value="NZ_AMZY02000004.1"/>
</dbReference>
<dbReference type="Gene3D" id="2.60.40.1260">
    <property type="entry name" value="Lamin Tail domain"/>
    <property type="match status" value="1"/>
</dbReference>
<feature type="domain" description="LTD" evidence="2">
    <location>
        <begin position="572"/>
        <end position="694"/>
    </location>
</feature>
<dbReference type="AlphaFoldDB" id="M7Y2F2"/>
<dbReference type="eggNOG" id="COG4288">
    <property type="taxonomic scope" value="Bacteria"/>
</dbReference>
<dbReference type="STRING" id="1239962.C943_03249"/>
<sequence length="1123" mass="125391">MKTERFFIFIHMVLLKKIATCCLILAGVLFVFVPRLYAQVQGFEDPFDIVSHPEEFLPFWSANEVRGTSARVFQAIGKGRKGSHALAVQPLTTFEGQVFFRIENLDVQNAKLAFFARTESNGTGNRPALLFLSFAREGETVFTNNIQIGNSETFPNKNMAFRLFEIPIPEPFKNQRNFTIRWSISVGPGTGSAARVFLDDMGLWESDAVVDPVKFLQTKPLNPFWVELGADREIDEIRPNQIRLKGNPPFSVIQPNDTLIWIESPEPLQTSPIDIELYELKEKSGAITPEVLISIPNDVIRTGRIAPISPKNLLVEFSHPYTKPSVSQTAKFLINGKNPKDVELLADGFSIKLRLSEELVPSEHFILECREITSALSGGTAPILRETAFFVDGISEVQAIDPKSILISLKEPVRTEDVGKEMFGLQDSPEIAFKLEFPDHKTILLRTELELEEEKEYLLQIPPMTTVRGFTLPGIWKTIVWDKSPPELTYVVPVQTNKLMLVFSEDLDPAFALNKDAYRIGADTPSSVELQPKPNQVLTTWKQSFLEGSNYLVEISGIYDLQGNQNNLQKFPFTYQKPKPIGFKSIVINEVMPAPRVGNSLPNAEYVEIINTSDSRIFIGGMQLANSRRQSQIPSISLDSGELLILCSRTHVPLLSRYGMVLGLSNWPSLLNSGDNIRLISAEGEILDSLKYTTASFGGSTFASGGYSLEIVNPYLECFLPTNLKASQAPERGTPGKQNSVFNPSPDFTPLRFIESLVINDSLVVFRFNKILQPTISKVDVEITPRIDIRKISFGSEPNELLLELSPGILKNTVYRLEVKNLRACTGNALEDDSQIFFVKPSEGETGDLVINEVLFNPRTGAPKFVEIYNTSEKYINLRDWKLANLDGDGIVANRRVVFDTDYLLAPKSYLVFTTDIEQLKAEYPKGVESQFVALNLPSYPIQAGNVVWMNPDESIQEVFSYDESMHHRLLKEKKGVSLERSSPWIPASDPNNWKSASAFEGFATPGYRNSTNYEMNSGVGITVEPKVFSPDAIGGDRYTTIGYSLDQAGFIGTIAIYSAGGTLIKEICQNAILGNSGIYSWDGTDQTGRRVRPGYYVVWIELYDLNGNIQQIKKTVAVGTNF</sequence>
<name>M7Y2F2_9BACT</name>
<keyword evidence="1" id="KW-0732">Signal</keyword>
<reference evidence="3" key="1">
    <citation type="submission" date="2013-01" db="EMBL/GenBank/DDBJ databases">
        <title>Genome assembly of Mariniradius saccharolyticus AK6.</title>
        <authorList>
            <person name="Vaidya B."/>
            <person name="Khatri I."/>
            <person name="Tanuku N.R.S."/>
            <person name="Subramanian S."/>
            <person name="Pinnaka A."/>
        </authorList>
    </citation>
    <scope>NUCLEOTIDE SEQUENCE [LARGE SCALE GENOMIC DNA]</scope>
    <source>
        <strain evidence="3">AK6</strain>
    </source>
</reference>
<evidence type="ECO:0000313" key="3">
    <source>
        <dbReference type="EMBL" id="EMS34927.1"/>
    </source>
</evidence>
<proteinExistence type="predicted"/>
<comment type="caution">
    <text evidence="3">The sequence shown here is derived from an EMBL/GenBank/DDBJ whole genome shotgun (WGS) entry which is preliminary data.</text>
</comment>
<dbReference type="SUPFAM" id="SSF74853">
    <property type="entry name" value="Lamin A/C globular tail domain"/>
    <property type="match status" value="2"/>
</dbReference>
<organism evidence="3 4">
    <name type="scientific">Mariniradius saccharolyticus AK6</name>
    <dbReference type="NCBI Taxonomy" id="1239962"/>
    <lineage>
        <taxon>Bacteria</taxon>
        <taxon>Pseudomonadati</taxon>
        <taxon>Bacteroidota</taxon>
        <taxon>Cytophagia</taxon>
        <taxon>Cytophagales</taxon>
        <taxon>Cyclobacteriaceae</taxon>
        <taxon>Mariniradius</taxon>
    </lineage>
</organism>